<dbReference type="RefSeq" id="WP_377363534.1">
    <property type="nucleotide sequence ID" value="NZ_JBHRYN010000069.1"/>
</dbReference>
<keyword evidence="1" id="KW-1133">Transmembrane helix</keyword>
<organism evidence="3 4">
    <name type="scientific">Reinekea marina</name>
    <dbReference type="NCBI Taxonomy" id="1310421"/>
    <lineage>
        <taxon>Bacteria</taxon>
        <taxon>Pseudomonadati</taxon>
        <taxon>Pseudomonadota</taxon>
        <taxon>Gammaproteobacteria</taxon>
        <taxon>Oceanospirillales</taxon>
        <taxon>Saccharospirillaceae</taxon>
        <taxon>Reinekea</taxon>
    </lineage>
</organism>
<sequence length="308" mass="34786">MKFTAMLVRALVIIAAFYGGYLWVSPTTNLPEFAKGQVDNIAHQGGNLEYPDATFKAYDEALNSQADVLEVDVHLTKDGHLIVLHDTTIDRTTNGKGAVRDHTLAELKALDAAYWWPYHPNDDIEKVRVPVGQEFPYRGAGLQISTLNEMFDRYPHHRFTIELKDNTDELRNALATALDKYNRWHNTLVASFYLDTLQKLRASHPQAQTYAGESEIKFFYALHLLRLEKLFPYSVDAFAVPMSSGNVNLATRRFIQAAHNAGILVHYWTINQEEDMRFLIGIGADGIMTDRPALLNALQTGRPSPNLL</sequence>
<dbReference type="InterPro" id="IPR030395">
    <property type="entry name" value="GP_PDE_dom"/>
</dbReference>
<keyword evidence="1" id="KW-0812">Transmembrane</keyword>
<accession>A0ABV7WV81</accession>
<feature type="domain" description="GP-PDE" evidence="2">
    <location>
        <begin position="38"/>
        <end position="299"/>
    </location>
</feature>
<dbReference type="PANTHER" id="PTHR46211:SF14">
    <property type="entry name" value="GLYCEROPHOSPHODIESTER PHOSPHODIESTERASE"/>
    <property type="match status" value="1"/>
</dbReference>
<dbReference type="Gene3D" id="3.20.20.190">
    <property type="entry name" value="Phosphatidylinositol (PI) phosphodiesterase"/>
    <property type="match status" value="1"/>
</dbReference>
<dbReference type="EMBL" id="JBHRYN010000069">
    <property type="protein sequence ID" value="MFC3703086.1"/>
    <property type="molecule type" value="Genomic_DNA"/>
</dbReference>
<evidence type="ECO:0000313" key="3">
    <source>
        <dbReference type="EMBL" id="MFC3703086.1"/>
    </source>
</evidence>
<keyword evidence="4" id="KW-1185">Reference proteome</keyword>
<dbReference type="Proteomes" id="UP001595710">
    <property type="component" value="Unassembled WGS sequence"/>
</dbReference>
<dbReference type="SUPFAM" id="SSF51695">
    <property type="entry name" value="PLC-like phosphodiesterases"/>
    <property type="match status" value="1"/>
</dbReference>
<proteinExistence type="predicted"/>
<dbReference type="CDD" id="cd08561">
    <property type="entry name" value="GDPD_cytoplasmic_ScUgpQ2_like"/>
    <property type="match status" value="1"/>
</dbReference>
<dbReference type="PANTHER" id="PTHR46211">
    <property type="entry name" value="GLYCEROPHOSPHORYL DIESTER PHOSPHODIESTERASE"/>
    <property type="match status" value="1"/>
</dbReference>
<evidence type="ECO:0000256" key="1">
    <source>
        <dbReference type="SAM" id="Phobius"/>
    </source>
</evidence>
<evidence type="ECO:0000259" key="2">
    <source>
        <dbReference type="PROSITE" id="PS51704"/>
    </source>
</evidence>
<dbReference type="PROSITE" id="PS51704">
    <property type="entry name" value="GP_PDE"/>
    <property type="match status" value="1"/>
</dbReference>
<keyword evidence="1" id="KW-0472">Membrane</keyword>
<dbReference type="InterPro" id="IPR017946">
    <property type="entry name" value="PLC-like_Pdiesterase_TIM-brl"/>
</dbReference>
<reference evidence="4" key="1">
    <citation type="journal article" date="2019" name="Int. J. Syst. Evol. Microbiol.">
        <title>The Global Catalogue of Microorganisms (GCM) 10K type strain sequencing project: providing services to taxonomists for standard genome sequencing and annotation.</title>
        <authorList>
            <consortium name="The Broad Institute Genomics Platform"/>
            <consortium name="The Broad Institute Genome Sequencing Center for Infectious Disease"/>
            <person name="Wu L."/>
            <person name="Ma J."/>
        </authorList>
    </citation>
    <scope>NUCLEOTIDE SEQUENCE [LARGE SCALE GENOMIC DNA]</scope>
    <source>
        <strain evidence="4">CECT 8288</strain>
    </source>
</reference>
<protein>
    <submittedName>
        <fullName evidence="3">Glycerophosphodiester phosphodiesterase</fullName>
    </submittedName>
</protein>
<dbReference type="Pfam" id="PF03009">
    <property type="entry name" value="GDPD"/>
    <property type="match status" value="1"/>
</dbReference>
<gene>
    <name evidence="3" type="ORF">ACFOND_15765</name>
</gene>
<name>A0ABV7WV81_9GAMM</name>
<comment type="caution">
    <text evidence="3">The sequence shown here is derived from an EMBL/GenBank/DDBJ whole genome shotgun (WGS) entry which is preliminary data.</text>
</comment>
<feature type="transmembrane region" description="Helical" evidence="1">
    <location>
        <begin position="7"/>
        <end position="24"/>
    </location>
</feature>
<evidence type="ECO:0000313" key="4">
    <source>
        <dbReference type="Proteomes" id="UP001595710"/>
    </source>
</evidence>